<dbReference type="AlphaFoldDB" id="A0A0K6GB25"/>
<evidence type="ECO:0000256" key="1">
    <source>
        <dbReference type="SAM" id="MobiDB-lite"/>
    </source>
</evidence>
<reference evidence="2 3" key="1">
    <citation type="submission" date="2015-07" db="EMBL/GenBank/DDBJ databases">
        <authorList>
            <person name="Noorani M."/>
        </authorList>
    </citation>
    <scope>NUCLEOTIDE SEQUENCE [LARGE SCALE GENOMIC DNA]</scope>
    <source>
        <strain evidence="2">BBA 69670</strain>
    </source>
</reference>
<keyword evidence="3" id="KW-1185">Reference proteome</keyword>
<organism evidence="2 3">
    <name type="scientific">Rhizoctonia solani</name>
    <dbReference type="NCBI Taxonomy" id="456999"/>
    <lineage>
        <taxon>Eukaryota</taxon>
        <taxon>Fungi</taxon>
        <taxon>Dikarya</taxon>
        <taxon>Basidiomycota</taxon>
        <taxon>Agaricomycotina</taxon>
        <taxon>Agaricomycetes</taxon>
        <taxon>Cantharellales</taxon>
        <taxon>Ceratobasidiaceae</taxon>
        <taxon>Rhizoctonia</taxon>
    </lineage>
</organism>
<dbReference type="EMBL" id="CYGV01001568">
    <property type="protein sequence ID" value="CUA75564.1"/>
    <property type="molecule type" value="Genomic_DNA"/>
</dbReference>
<proteinExistence type="predicted"/>
<sequence>MSFTVSSQPLNKLLAWSMGNGGKGYIRIEFPFNLAWYYEQPCTKFRSFQHRKEPKGLRHEFIVLRMTDGSICRVERTGDPNARMHALSSQGSVAYDIAQLFRPDDLAKASIDTSSIVSEVHLPSDLDLKDVLNICRAIQEDGRTRKYTLETFNCYFFSLALASCLTRLVADWENEIPYESWKSAARVTSDSVPSIDPRTHPLFRIHSMLYPWSTQQFLENIQQHFCEGISSLSWKNVVNGVFCYSTASCKADNPPHIWPFHRPINDTGMDPNAQLVYFFFSVIMVLYPTYIDAELARIALASEPSGNIEKEQLVALLERLRSINTRTVVWEEHPWAPVLGVIERRPPSDLPLGEEPAVITVFLEGQGISNTTISAFQQHILRRIEIQAKLIERVGLASAIKVSSEIRLRLSLVWAAIRNDDFDASGSAANNTSDIVDSGSSISINIPKEFVVDRPDSTANFLPQHPAPARFPRPLLDITAIGNTSPYAGYHHLLDPIPDVWYPSSLVKDAGWLYSPMYYVDQGNDGIQHVFCWSLSEYEGSGLNFIWRVCWSLHSELILALCQRFQEESYRDPFKLNGYVFDASSPDRRAMWREINPVNIFSPSLAGVALYPSIQSDWFSSSTLGSTISLPPESSIPAPSDYSYRSTDNLVQGLSSLYVNPVDTSLSPDPDPSSQTSDTSSDISVDPCSEDFEAEPVQGSNAYFCKDTRGNITLNVPRTLKDRDAVDSFLEQALAQLDKRVRHIKCSLCKNKKADRDWGVKPSNLQVSKKSSTSGPIGAHQIVQRHILAHLGIKGTFSPNECWVFVLMLR</sequence>
<protein>
    <submittedName>
        <fullName evidence="2">Putative phospholipid-transporting ATPase C24B11,12c [Schizosaccharomyces pombe 972h-]</fullName>
    </submittedName>
</protein>
<evidence type="ECO:0000313" key="2">
    <source>
        <dbReference type="EMBL" id="CUA75564.1"/>
    </source>
</evidence>
<gene>
    <name evidence="2" type="ORF">RSOLAG22IIIB_11823</name>
</gene>
<feature type="compositionally biased region" description="Low complexity" evidence="1">
    <location>
        <begin position="661"/>
        <end position="687"/>
    </location>
</feature>
<feature type="region of interest" description="Disordered" evidence="1">
    <location>
        <begin position="661"/>
        <end position="688"/>
    </location>
</feature>
<evidence type="ECO:0000313" key="3">
    <source>
        <dbReference type="Proteomes" id="UP000044841"/>
    </source>
</evidence>
<name>A0A0K6GB25_9AGAM</name>
<accession>A0A0K6GB25</accession>
<dbReference type="Proteomes" id="UP000044841">
    <property type="component" value="Unassembled WGS sequence"/>
</dbReference>